<gene>
    <name evidence="4" type="ORF">HNQ60_000596</name>
</gene>
<dbReference type="PANTHER" id="PTHR30441">
    <property type="entry name" value="DUF748 DOMAIN-CONTAINING PROTEIN"/>
    <property type="match status" value="1"/>
</dbReference>
<accession>A0A841HHF4</accession>
<keyword evidence="2" id="KW-0812">Transmembrane</keyword>
<dbReference type="GO" id="GO:0090313">
    <property type="term" value="P:regulation of protein targeting to membrane"/>
    <property type="evidence" value="ECO:0007669"/>
    <property type="project" value="TreeGrafter"/>
</dbReference>
<reference evidence="4 5" key="1">
    <citation type="submission" date="2020-08" db="EMBL/GenBank/DDBJ databases">
        <title>Genomic Encyclopedia of Type Strains, Phase IV (KMG-IV): sequencing the most valuable type-strain genomes for metagenomic binning, comparative biology and taxonomic classification.</title>
        <authorList>
            <person name="Goeker M."/>
        </authorList>
    </citation>
    <scope>NUCLEOTIDE SEQUENCE [LARGE SCALE GENOMIC DNA]</scope>
    <source>
        <strain evidence="4 5">DSM 26723</strain>
    </source>
</reference>
<dbReference type="InterPro" id="IPR007844">
    <property type="entry name" value="AsmA"/>
</dbReference>
<evidence type="ECO:0000256" key="2">
    <source>
        <dbReference type="SAM" id="Phobius"/>
    </source>
</evidence>
<dbReference type="InterPro" id="IPR052894">
    <property type="entry name" value="AsmA-related"/>
</dbReference>
<feature type="region of interest" description="Disordered" evidence="1">
    <location>
        <begin position="338"/>
        <end position="366"/>
    </location>
</feature>
<dbReference type="RefSeq" id="WP_184329530.1">
    <property type="nucleotide sequence ID" value="NZ_JACHHZ010000001.1"/>
</dbReference>
<dbReference type="PANTHER" id="PTHR30441:SF9">
    <property type="entry name" value="ASMA FAMILY PROTEIN YHJG"/>
    <property type="match status" value="1"/>
</dbReference>
<feature type="domain" description="AsmA" evidence="3">
    <location>
        <begin position="18"/>
        <end position="135"/>
    </location>
</feature>
<dbReference type="Pfam" id="PF05170">
    <property type="entry name" value="AsmA"/>
    <property type="match status" value="2"/>
</dbReference>
<feature type="transmembrane region" description="Helical" evidence="2">
    <location>
        <begin position="16"/>
        <end position="36"/>
    </location>
</feature>
<feature type="compositionally biased region" description="Basic and acidic residues" evidence="1">
    <location>
        <begin position="343"/>
        <end position="362"/>
    </location>
</feature>
<evidence type="ECO:0000256" key="1">
    <source>
        <dbReference type="SAM" id="MobiDB-lite"/>
    </source>
</evidence>
<name>A0A841HHF4_9GAMM</name>
<dbReference type="Proteomes" id="UP000588068">
    <property type="component" value="Unassembled WGS sequence"/>
</dbReference>
<protein>
    <recommendedName>
        <fullName evidence="3">AsmA domain-containing protein</fullName>
    </recommendedName>
</protein>
<evidence type="ECO:0000313" key="4">
    <source>
        <dbReference type="EMBL" id="MBB6091750.1"/>
    </source>
</evidence>
<evidence type="ECO:0000259" key="3">
    <source>
        <dbReference type="Pfam" id="PF05170"/>
    </source>
</evidence>
<keyword evidence="2" id="KW-1133">Transmembrane helix</keyword>
<proteinExistence type="predicted"/>
<organism evidence="4 5">
    <name type="scientific">Povalibacter uvarum</name>
    <dbReference type="NCBI Taxonomy" id="732238"/>
    <lineage>
        <taxon>Bacteria</taxon>
        <taxon>Pseudomonadati</taxon>
        <taxon>Pseudomonadota</taxon>
        <taxon>Gammaproteobacteria</taxon>
        <taxon>Steroidobacterales</taxon>
        <taxon>Steroidobacteraceae</taxon>
        <taxon>Povalibacter</taxon>
    </lineage>
</organism>
<dbReference type="GO" id="GO:0005886">
    <property type="term" value="C:plasma membrane"/>
    <property type="evidence" value="ECO:0007669"/>
    <property type="project" value="TreeGrafter"/>
</dbReference>
<comment type="caution">
    <text evidence="4">The sequence shown here is derived from an EMBL/GenBank/DDBJ whole genome shotgun (WGS) entry which is preliminary data.</text>
</comment>
<dbReference type="EMBL" id="JACHHZ010000001">
    <property type="protein sequence ID" value="MBB6091750.1"/>
    <property type="molecule type" value="Genomic_DNA"/>
</dbReference>
<keyword evidence="5" id="KW-1185">Reference proteome</keyword>
<evidence type="ECO:0000313" key="5">
    <source>
        <dbReference type="Proteomes" id="UP000588068"/>
    </source>
</evidence>
<keyword evidence="2" id="KW-0472">Membrane</keyword>
<sequence>MSAGDAQSVFSRTPRWVWIVSVIALAVVVLIILWDWNWFKGPVERRVSEATGREFQIRGDLDVDLGWHPRITANDLHFSNARWSEDREMAAVKSLDFRISLGPLLRGNVELPYLALDEPRLRLERNEKGEGNWTFGKRERTEPGQLPRIGQLLITEGRVAFHEPVLKTDVKLDVRSGKAGKSGERAPLLAEGTGSWRGNPFQLEGRVDSPLDFQDKERPYRMDVKARAGQTRAHASGALLGQLQLENFNVNFDLTGANLADLYDQVGIALPETPPYALKGQLDREGDVWSYRKFTGKVGDSDVSGDASIDIGGDRPKLTATLVSKRLDFDDLAGLVGAPQSTKDGETTAKEQRAEAEKEKAKPTVLPDDPFRLDKLRVMDADVTLTAEQIDAPKLPLEKMKTHLVLTDGVLELKPLDFGVAGGTIASRVTLDARQPSIQTTFVAEVRGLELPKLFPTVEITKKAAGKLSGVTALTAQGNSIAHMMGSANGDIGLIVGQGRISNLLVELAGLDIAESLKYLLDKDREIPLRCAYADFKIVDGEMTTRGLAFDTTDTVIFGEGDVNLRREALDMRLLPQPKDKSPISLRVPLRIGGTFKDPSFRPEAGPLIARTAAAAALYTLTPPAALLALIETGPGESIDCGPAAAHGS</sequence>
<feature type="domain" description="AsmA" evidence="3">
    <location>
        <begin position="207"/>
        <end position="546"/>
    </location>
</feature>
<dbReference type="AlphaFoldDB" id="A0A841HHF4"/>